<evidence type="ECO:0000256" key="6">
    <source>
        <dbReference type="ARBA" id="ARBA00023136"/>
    </source>
</evidence>
<feature type="transmembrane region" description="Helical" evidence="7">
    <location>
        <begin position="90"/>
        <end position="112"/>
    </location>
</feature>
<proteinExistence type="inferred from homology"/>
<dbReference type="PROSITE" id="PS50928">
    <property type="entry name" value="ABC_TM1"/>
    <property type="match status" value="1"/>
</dbReference>
<evidence type="ECO:0000256" key="4">
    <source>
        <dbReference type="ARBA" id="ARBA00022692"/>
    </source>
</evidence>
<dbReference type="OrthoDB" id="9786495at2"/>
<evidence type="ECO:0000256" key="2">
    <source>
        <dbReference type="ARBA" id="ARBA00022448"/>
    </source>
</evidence>
<dbReference type="PATRIC" id="fig|1449351.3.peg.945"/>
<keyword evidence="3" id="KW-1003">Cell membrane</keyword>
<dbReference type="STRING" id="1449351.RISW2_18300"/>
<feature type="domain" description="ABC transmembrane type-1" evidence="8">
    <location>
        <begin position="48"/>
        <end position="232"/>
    </location>
</feature>
<dbReference type="CDD" id="cd06261">
    <property type="entry name" value="TM_PBP2"/>
    <property type="match status" value="1"/>
</dbReference>
<keyword evidence="4 7" id="KW-0812">Transmembrane</keyword>
<accession>X7FBP8</accession>
<feature type="transmembrane region" description="Helical" evidence="7">
    <location>
        <begin position="59"/>
        <end position="83"/>
    </location>
</feature>
<keyword evidence="2 7" id="KW-0813">Transport</keyword>
<dbReference type="RefSeq" id="WP_043767237.1">
    <property type="nucleotide sequence ID" value="NZ_JAME01000005.1"/>
</dbReference>
<keyword evidence="5 7" id="KW-1133">Transmembrane helix</keyword>
<dbReference type="SUPFAM" id="SSF161098">
    <property type="entry name" value="MetI-like"/>
    <property type="match status" value="1"/>
</dbReference>
<comment type="caution">
    <text evidence="9">The sequence shown here is derived from an EMBL/GenBank/DDBJ whole genome shotgun (WGS) entry which is preliminary data.</text>
</comment>
<keyword evidence="10" id="KW-1185">Reference proteome</keyword>
<dbReference type="InterPro" id="IPR035906">
    <property type="entry name" value="MetI-like_sf"/>
</dbReference>
<dbReference type="Gene3D" id="1.10.3720.10">
    <property type="entry name" value="MetI-like"/>
    <property type="match status" value="1"/>
</dbReference>
<dbReference type="AlphaFoldDB" id="X7FBP8"/>
<dbReference type="eggNOG" id="COG0600">
    <property type="taxonomic scope" value="Bacteria"/>
</dbReference>
<dbReference type="Proteomes" id="UP000023430">
    <property type="component" value="Unassembled WGS sequence"/>
</dbReference>
<comment type="subcellular location">
    <subcellularLocation>
        <location evidence="1 7">Cell membrane</location>
        <topology evidence="1 7">Multi-pass membrane protein</topology>
    </subcellularLocation>
</comment>
<dbReference type="GO" id="GO:0005886">
    <property type="term" value="C:plasma membrane"/>
    <property type="evidence" value="ECO:0007669"/>
    <property type="project" value="UniProtKB-SubCell"/>
</dbReference>
<evidence type="ECO:0000256" key="3">
    <source>
        <dbReference type="ARBA" id="ARBA00022475"/>
    </source>
</evidence>
<evidence type="ECO:0000256" key="5">
    <source>
        <dbReference type="ARBA" id="ARBA00022989"/>
    </source>
</evidence>
<evidence type="ECO:0000259" key="8">
    <source>
        <dbReference type="PROSITE" id="PS50928"/>
    </source>
</evidence>
<reference evidence="9 10" key="1">
    <citation type="submission" date="2014-01" db="EMBL/GenBank/DDBJ databases">
        <title>Roseivivax isoporae LMG 25204 Genome Sequencing.</title>
        <authorList>
            <person name="Lai Q."/>
            <person name="Li G."/>
            <person name="Shao Z."/>
        </authorList>
    </citation>
    <scope>NUCLEOTIDE SEQUENCE [LARGE SCALE GENOMIC DNA]</scope>
    <source>
        <strain evidence="9 10">LMG 25204</strain>
    </source>
</reference>
<dbReference type="Pfam" id="PF00528">
    <property type="entry name" value="BPD_transp_1"/>
    <property type="match status" value="1"/>
</dbReference>
<comment type="similarity">
    <text evidence="7">Belongs to the binding-protein-dependent transport system permease family.</text>
</comment>
<feature type="transmembrane region" description="Helical" evidence="7">
    <location>
        <begin position="118"/>
        <end position="138"/>
    </location>
</feature>
<organism evidence="9 10">
    <name type="scientific">Roseivivax isoporae LMG 25204</name>
    <dbReference type="NCBI Taxonomy" id="1449351"/>
    <lineage>
        <taxon>Bacteria</taxon>
        <taxon>Pseudomonadati</taxon>
        <taxon>Pseudomonadota</taxon>
        <taxon>Alphaproteobacteria</taxon>
        <taxon>Rhodobacterales</taxon>
        <taxon>Roseobacteraceae</taxon>
        <taxon>Roseivivax</taxon>
    </lineage>
</organism>
<sequence>MNALRLLVPAALMLLIWQGVVTAFAMPNFILPAPARVASTLWESRALIAENALVTITEVLAGLVLGAALGWISAVGLAASAWARRTLRPILVFSQAVPVFALAPILTLWFGYGLGSKIAMALLIIYFPVTSSFFDALMRTPEGWDRLARVMGGGKWRTLWHLRIPAALPGFLSGLRLAAVYAPIGAIIGEWVGASKGLGYLMLLANGRAKIDLMFAALAVLAVFTLALHRAVDLGADWLLRRRER</sequence>
<protein>
    <submittedName>
        <fullName evidence="9">ABC transporter permease</fullName>
    </submittedName>
</protein>
<evidence type="ECO:0000313" key="9">
    <source>
        <dbReference type="EMBL" id="ETX30143.1"/>
    </source>
</evidence>
<keyword evidence="6 7" id="KW-0472">Membrane</keyword>
<evidence type="ECO:0000256" key="7">
    <source>
        <dbReference type="RuleBase" id="RU363032"/>
    </source>
</evidence>
<name>X7FBP8_9RHOB</name>
<evidence type="ECO:0000313" key="10">
    <source>
        <dbReference type="Proteomes" id="UP000023430"/>
    </source>
</evidence>
<feature type="transmembrane region" description="Helical" evidence="7">
    <location>
        <begin position="184"/>
        <end position="204"/>
    </location>
</feature>
<dbReference type="PANTHER" id="PTHR30151:SF20">
    <property type="entry name" value="ABC TRANSPORTER PERMEASE PROTEIN HI_0355-RELATED"/>
    <property type="match status" value="1"/>
</dbReference>
<dbReference type="PANTHER" id="PTHR30151">
    <property type="entry name" value="ALKANE SULFONATE ABC TRANSPORTER-RELATED, MEMBRANE SUBUNIT"/>
    <property type="match status" value="1"/>
</dbReference>
<dbReference type="GO" id="GO:0055085">
    <property type="term" value="P:transmembrane transport"/>
    <property type="evidence" value="ECO:0007669"/>
    <property type="project" value="InterPro"/>
</dbReference>
<gene>
    <name evidence="9" type="ORF">RISW2_18300</name>
</gene>
<feature type="transmembrane region" description="Helical" evidence="7">
    <location>
        <begin position="211"/>
        <end position="232"/>
    </location>
</feature>
<dbReference type="EMBL" id="JAME01000005">
    <property type="protein sequence ID" value="ETX30143.1"/>
    <property type="molecule type" value="Genomic_DNA"/>
</dbReference>
<evidence type="ECO:0000256" key="1">
    <source>
        <dbReference type="ARBA" id="ARBA00004651"/>
    </source>
</evidence>
<dbReference type="InterPro" id="IPR000515">
    <property type="entry name" value="MetI-like"/>
</dbReference>